<feature type="domain" description="UvrD-like helicase C-terminal" evidence="13">
    <location>
        <begin position="277"/>
        <end position="540"/>
    </location>
</feature>
<dbReference type="GO" id="GO:0043138">
    <property type="term" value="F:3'-5' DNA helicase activity"/>
    <property type="evidence" value="ECO:0007669"/>
    <property type="project" value="UniProtKB-EC"/>
</dbReference>
<evidence type="ECO:0000256" key="8">
    <source>
        <dbReference type="ARBA" id="ARBA00034617"/>
    </source>
</evidence>
<dbReference type="GO" id="GO:0003677">
    <property type="term" value="F:DNA binding"/>
    <property type="evidence" value="ECO:0007669"/>
    <property type="project" value="UniProtKB-KW"/>
</dbReference>
<evidence type="ECO:0000256" key="7">
    <source>
        <dbReference type="ARBA" id="ARBA00023235"/>
    </source>
</evidence>
<dbReference type="GO" id="GO:0033202">
    <property type="term" value="C:DNA helicase complex"/>
    <property type="evidence" value="ECO:0007669"/>
    <property type="project" value="TreeGrafter"/>
</dbReference>
<evidence type="ECO:0000256" key="4">
    <source>
        <dbReference type="ARBA" id="ARBA00022806"/>
    </source>
</evidence>
<evidence type="ECO:0000256" key="11">
    <source>
        <dbReference type="PROSITE-ProRule" id="PRU00560"/>
    </source>
</evidence>
<dbReference type="InterPro" id="IPR027417">
    <property type="entry name" value="P-loop_NTPase"/>
</dbReference>
<dbReference type="GO" id="GO:0005829">
    <property type="term" value="C:cytosol"/>
    <property type="evidence" value="ECO:0007669"/>
    <property type="project" value="TreeGrafter"/>
</dbReference>
<dbReference type="GO" id="GO:0000725">
    <property type="term" value="P:recombinational repair"/>
    <property type="evidence" value="ECO:0007669"/>
    <property type="project" value="TreeGrafter"/>
</dbReference>
<dbReference type="PANTHER" id="PTHR11070">
    <property type="entry name" value="UVRD / RECB / PCRA DNA HELICASE FAMILY MEMBER"/>
    <property type="match status" value="1"/>
</dbReference>
<dbReference type="RefSeq" id="WP_073280345.1">
    <property type="nucleotide sequence ID" value="NZ_FRAC01000044.1"/>
</dbReference>
<dbReference type="SUPFAM" id="SSF52540">
    <property type="entry name" value="P-loop containing nucleoside triphosphate hydrolases"/>
    <property type="match status" value="1"/>
</dbReference>
<reference evidence="14 15" key="1">
    <citation type="submission" date="2016-11" db="EMBL/GenBank/DDBJ databases">
        <authorList>
            <person name="Jaros S."/>
            <person name="Januszkiewicz K."/>
            <person name="Wedrychowicz H."/>
        </authorList>
    </citation>
    <scope>NUCLEOTIDE SEQUENCE [LARGE SCALE GENOMIC DNA]</scope>
    <source>
        <strain evidence="14 15">DSM 15929</strain>
    </source>
</reference>
<keyword evidence="3 11" id="KW-0378">Hydrolase</keyword>
<evidence type="ECO:0000256" key="9">
    <source>
        <dbReference type="ARBA" id="ARBA00034808"/>
    </source>
</evidence>
<dbReference type="Proteomes" id="UP000184386">
    <property type="component" value="Unassembled WGS sequence"/>
</dbReference>
<dbReference type="PROSITE" id="PS51198">
    <property type="entry name" value="UVRD_HELICASE_ATP_BIND"/>
    <property type="match status" value="1"/>
</dbReference>
<feature type="domain" description="UvrD-like helicase ATP-binding" evidence="12">
    <location>
        <begin position="1"/>
        <end position="276"/>
    </location>
</feature>
<evidence type="ECO:0000256" key="6">
    <source>
        <dbReference type="ARBA" id="ARBA00023125"/>
    </source>
</evidence>
<keyword evidence="15" id="KW-1185">Reference proteome</keyword>
<comment type="catalytic activity">
    <reaction evidence="8">
        <text>Couples ATP hydrolysis with the unwinding of duplex DNA by translocating in the 3'-5' direction.</text>
        <dbReference type="EC" id="5.6.2.4"/>
    </reaction>
</comment>
<evidence type="ECO:0000256" key="1">
    <source>
        <dbReference type="ARBA" id="ARBA00009922"/>
    </source>
</evidence>
<comment type="similarity">
    <text evidence="1">Belongs to the helicase family. UvrD subfamily.</text>
</comment>
<dbReference type="EMBL" id="FRAC01000044">
    <property type="protein sequence ID" value="SHL68028.1"/>
    <property type="molecule type" value="Genomic_DNA"/>
</dbReference>
<dbReference type="AlphaFoldDB" id="A0A1M7CL79"/>
<dbReference type="CDD" id="cd18807">
    <property type="entry name" value="SF1_C_UvrD"/>
    <property type="match status" value="1"/>
</dbReference>
<evidence type="ECO:0000256" key="10">
    <source>
        <dbReference type="ARBA" id="ARBA00048988"/>
    </source>
</evidence>
<evidence type="ECO:0000256" key="5">
    <source>
        <dbReference type="ARBA" id="ARBA00022840"/>
    </source>
</evidence>
<dbReference type="InterPro" id="IPR014017">
    <property type="entry name" value="DNA_helicase_UvrD-like_C"/>
</dbReference>
<dbReference type="Pfam" id="PF13361">
    <property type="entry name" value="UvrD_C"/>
    <property type="match status" value="1"/>
</dbReference>
<dbReference type="InterPro" id="IPR014016">
    <property type="entry name" value="UvrD-like_ATP-bd"/>
</dbReference>
<dbReference type="EC" id="5.6.2.4" evidence="9"/>
<organism evidence="14 15">
    <name type="scientific">Anaerocolumna jejuensis DSM 15929</name>
    <dbReference type="NCBI Taxonomy" id="1121322"/>
    <lineage>
        <taxon>Bacteria</taxon>
        <taxon>Bacillati</taxon>
        <taxon>Bacillota</taxon>
        <taxon>Clostridia</taxon>
        <taxon>Lachnospirales</taxon>
        <taxon>Lachnospiraceae</taxon>
        <taxon>Anaerocolumna</taxon>
    </lineage>
</organism>
<keyword evidence="6" id="KW-0238">DNA-binding</keyword>
<proteinExistence type="inferred from homology"/>
<dbReference type="PROSITE" id="PS51217">
    <property type="entry name" value="UVRD_HELICASE_CTER"/>
    <property type="match status" value="1"/>
</dbReference>
<evidence type="ECO:0000259" key="12">
    <source>
        <dbReference type="PROSITE" id="PS51198"/>
    </source>
</evidence>
<protein>
    <recommendedName>
        <fullName evidence="9">DNA 3'-5' helicase</fullName>
        <ecNumber evidence="9">5.6.2.4</ecNumber>
    </recommendedName>
</protein>
<evidence type="ECO:0000313" key="14">
    <source>
        <dbReference type="EMBL" id="SHL68028.1"/>
    </source>
</evidence>
<comment type="catalytic activity">
    <reaction evidence="10">
        <text>ATP + H2O = ADP + phosphate + H(+)</text>
        <dbReference type="Rhea" id="RHEA:13065"/>
        <dbReference type="ChEBI" id="CHEBI:15377"/>
        <dbReference type="ChEBI" id="CHEBI:15378"/>
        <dbReference type="ChEBI" id="CHEBI:30616"/>
        <dbReference type="ChEBI" id="CHEBI:43474"/>
        <dbReference type="ChEBI" id="CHEBI:456216"/>
        <dbReference type="EC" id="5.6.2.4"/>
    </reaction>
</comment>
<sequence>MEVNQQQLAAIRHDTGPMIVLAGPGSGKTLVITRRVQHLIEEYGASPSNILVITFTKAAAEEMKERFHKLTGQQHPGVSFGTFHSVFFTILKFAYGFNASNIIREEQRYAFMKEVIYKLSLEVEDEKEFSEEILSEISLVKGERLDLEHYYSINCSEDNFKKIYRAYENKLADSHLIDFDDMLVLCLELLSERPDILSLWQNKFKYILIDEFQDINKIQYDVIRLLAKPLNNLFIVGDDDQAIYRFRGAKPEIMLHFKDDYPDSKRVELTNNYRCGGKIMQCASALIKNNARRYEKAMRAASKEGGEVAIRSFDNMKEQNLSVVGEILQYNKKGIDFSKIAVLFRTNIQPRALVEKMMEYNIPFQMKDRIPNLYEHWISQDIIAYIRLAAGEKERRFFLQVANRPNRYLNREAMKEAQIDFLALRKFYGDRDWMLDRIDKLEYDLNLIKNMNPYGAVTYIRRGVGYEGFIEEYARIRNLKAEELIEVLDELTESARNYESFAAWFLHMEEYKEELKRKTREAKEKNGDRVTLATMHSSKGLEYQVVFIVDANEGITPYRKAVLEADLEEERRLFYVAVTRAKEYLHIYSSKERYNKELALSRFVGEMLIDRDTLTPGTLVEHKTYGKGMIKTIQDGKITIYFEEKAVYKTMNLDYCIQNRLLALFQNA</sequence>
<feature type="binding site" evidence="11">
    <location>
        <begin position="22"/>
        <end position="29"/>
    </location>
    <ligand>
        <name>ATP</name>
        <dbReference type="ChEBI" id="CHEBI:30616"/>
    </ligand>
</feature>
<dbReference type="Gene3D" id="1.10.10.160">
    <property type="match status" value="1"/>
</dbReference>
<dbReference type="Pfam" id="PF00580">
    <property type="entry name" value="UvrD-helicase"/>
    <property type="match status" value="1"/>
</dbReference>
<dbReference type="Gene3D" id="3.40.50.300">
    <property type="entry name" value="P-loop containing nucleotide triphosphate hydrolases"/>
    <property type="match status" value="2"/>
</dbReference>
<dbReference type="PANTHER" id="PTHR11070:SF2">
    <property type="entry name" value="ATP-DEPENDENT DNA HELICASE SRS2"/>
    <property type="match status" value="1"/>
</dbReference>
<dbReference type="CDD" id="cd17932">
    <property type="entry name" value="DEXQc_UvrD"/>
    <property type="match status" value="1"/>
</dbReference>
<evidence type="ECO:0000313" key="15">
    <source>
        <dbReference type="Proteomes" id="UP000184386"/>
    </source>
</evidence>
<dbReference type="GO" id="GO:0016887">
    <property type="term" value="F:ATP hydrolysis activity"/>
    <property type="evidence" value="ECO:0007669"/>
    <property type="project" value="RHEA"/>
</dbReference>
<keyword evidence="2 11" id="KW-0547">Nucleotide-binding</keyword>
<evidence type="ECO:0000256" key="2">
    <source>
        <dbReference type="ARBA" id="ARBA00022741"/>
    </source>
</evidence>
<dbReference type="InterPro" id="IPR000212">
    <property type="entry name" value="DNA_helicase_UvrD/REP"/>
</dbReference>
<dbReference type="GO" id="GO:0005524">
    <property type="term" value="F:ATP binding"/>
    <property type="evidence" value="ECO:0007669"/>
    <property type="project" value="UniProtKB-UniRule"/>
</dbReference>
<dbReference type="OrthoDB" id="9810135at2"/>
<keyword evidence="7" id="KW-0413">Isomerase</keyword>
<accession>A0A1M7CL79</accession>
<dbReference type="STRING" id="1121322.SAMN02745136_05451"/>
<keyword evidence="5 11" id="KW-0067">ATP-binding</keyword>
<name>A0A1M7CL79_9FIRM</name>
<evidence type="ECO:0000259" key="13">
    <source>
        <dbReference type="PROSITE" id="PS51217"/>
    </source>
</evidence>
<dbReference type="Gene3D" id="1.10.486.10">
    <property type="entry name" value="PCRA, domain 4"/>
    <property type="match status" value="1"/>
</dbReference>
<keyword evidence="4 11" id="KW-0347">Helicase</keyword>
<dbReference type="InterPro" id="IPR013986">
    <property type="entry name" value="DExx_box_DNA_helicase_dom_sf"/>
</dbReference>
<evidence type="ECO:0000256" key="3">
    <source>
        <dbReference type="ARBA" id="ARBA00022801"/>
    </source>
</evidence>
<gene>
    <name evidence="14" type="ORF">SAMN02745136_05451</name>
</gene>